<name>A0ABQ8G2C6_9PEZI</name>
<sequence length="208" mass="22011">MPDLCVGDLPARQHWRRRGYGCSLACIGGAGSRAGLGAHSYAAACPVADAPAGGRYSTARRRGPVPWSQEELAREMIVPVSWTAGASQQHQAVGFTGDASDGLLALRCLLLLPLTLEEGTVEPIKGRRVDSPSSMGALLAYLALASVLSMREHTTAEHGEKRVAILFARACLDLSLSVSICLTLHLCAIVGPWCLKQSECARLVFASS</sequence>
<protein>
    <submittedName>
        <fullName evidence="1">Uncharacterized protein</fullName>
    </submittedName>
</protein>
<dbReference type="Proteomes" id="UP000774617">
    <property type="component" value="Unassembled WGS sequence"/>
</dbReference>
<accession>A0ABQ8G2C6</accession>
<gene>
    <name evidence="1" type="ORF">B0J12DRAFT_676655</name>
</gene>
<dbReference type="EMBL" id="JAGTJR010000032">
    <property type="protein sequence ID" value="KAH7038829.1"/>
    <property type="molecule type" value="Genomic_DNA"/>
</dbReference>
<organism evidence="1 2">
    <name type="scientific">Macrophomina phaseolina</name>
    <dbReference type="NCBI Taxonomy" id="35725"/>
    <lineage>
        <taxon>Eukaryota</taxon>
        <taxon>Fungi</taxon>
        <taxon>Dikarya</taxon>
        <taxon>Ascomycota</taxon>
        <taxon>Pezizomycotina</taxon>
        <taxon>Dothideomycetes</taxon>
        <taxon>Dothideomycetes incertae sedis</taxon>
        <taxon>Botryosphaeriales</taxon>
        <taxon>Botryosphaeriaceae</taxon>
        <taxon>Macrophomina</taxon>
    </lineage>
</organism>
<reference evidence="1 2" key="1">
    <citation type="journal article" date="2021" name="Nat. Commun.">
        <title>Genetic determinants of endophytism in the Arabidopsis root mycobiome.</title>
        <authorList>
            <person name="Mesny F."/>
            <person name="Miyauchi S."/>
            <person name="Thiergart T."/>
            <person name="Pickel B."/>
            <person name="Atanasova L."/>
            <person name="Karlsson M."/>
            <person name="Huettel B."/>
            <person name="Barry K.W."/>
            <person name="Haridas S."/>
            <person name="Chen C."/>
            <person name="Bauer D."/>
            <person name="Andreopoulos W."/>
            <person name="Pangilinan J."/>
            <person name="LaButti K."/>
            <person name="Riley R."/>
            <person name="Lipzen A."/>
            <person name="Clum A."/>
            <person name="Drula E."/>
            <person name="Henrissat B."/>
            <person name="Kohler A."/>
            <person name="Grigoriev I.V."/>
            <person name="Martin F.M."/>
            <person name="Hacquard S."/>
        </authorList>
    </citation>
    <scope>NUCLEOTIDE SEQUENCE [LARGE SCALE GENOMIC DNA]</scope>
    <source>
        <strain evidence="1 2">MPI-SDFR-AT-0080</strain>
    </source>
</reference>
<evidence type="ECO:0000313" key="2">
    <source>
        <dbReference type="Proteomes" id="UP000774617"/>
    </source>
</evidence>
<comment type="caution">
    <text evidence="1">The sequence shown here is derived from an EMBL/GenBank/DDBJ whole genome shotgun (WGS) entry which is preliminary data.</text>
</comment>
<keyword evidence="2" id="KW-1185">Reference proteome</keyword>
<proteinExistence type="predicted"/>
<evidence type="ECO:0000313" key="1">
    <source>
        <dbReference type="EMBL" id="KAH7038829.1"/>
    </source>
</evidence>